<sequence length="40" mass="4642">MVCRGEEEDVLVLQRLIECVDKRVEVILDEEIADKLKKQG</sequence>
<dbReference type="AlphaFoldDB" id="X1FV09"/>
<accession>X1FV09</accession>
<evidence type="ECO:0000313" key="1">
    <source>
        <dbReference type="EMBL" id="GAH49461.1"/>
    </source>
</evidence>
<name>X1FV09_9ZZZZ</name>
<comment type="caution">
    <text evidence="1">The sequence shown here is derived from an EMBL/GenBank/DDBJ whole genome shotgun (WGS) entry which is preliminary data.</text>
</comment>
<organism evidence="1">
    <name type="scientific">marine sediment metagenome</name>
    <dbReference type="NCBI Taxonomy" id="412755"/>
    <lineage>
        <taxon>unclassified sequences</taxon>
        <taxon>metagenomes</taxon>
        <taxon>ecological metagenomes</taxon>
    </lineage>
</organism>
<feature type="non-terminal residue" evidence="1">
    <location>
        <position position="40"/>
    </location>
</feature>
<dbReference type="EMBL" id="BARU01017840">
    <property type="protein sequence ID" value="GAH49461.1"/>
    <property type="molecule type" value="Genomic_DNA"/>
</dbReference>
<gene>
    <name evidence="1" type="ORF">S03H2_29541</name>
</gene>
<protein>
    <submittedName>
        <fullName evidence="1">Uncharacterized protein</fullName>
    </submittedName>
</protein>
<proteinExistence type="predicted"/>
<reference evidence="1" key="1">
    <citation type="journal article" date="2014" name="Front. Microbiol.">
        <title>High frequency of phylogenetically diverse reductive dehalogenase-homologous genes in deep subseafloor sedimentary metagenomes.</title>
        <authorList>
            <person name="Kawai M."/>
            <person name="Futagami T."/>
            <person name="Toyoda A."/>
            <person name="Takaki Y."/>
            <person name="Nishi S."/>
            <person name="Hori S."/>
            <person name="Arai W."/>
            <person name="Tsubouchi T."/>
            <person name="Morono Y."/>
            <person name="Uchiyama I."/>
            <person name="Ito T."/>
            <person name="Fujiyama A."/>
            <person name="Inagaki F."/>
            <person name="Takami H."/>
        </authorList>
    </citation>
    <scope>NUCLEOTIDE SEQUENCE</scope>
    <source>
        <strain evidence="1">Expedition CK06-06</strain>
    </source>
</reference>